<evidence type="ECO:0000259" key="1">
    <source>
        <dbReference type="SMART" id="SM00460"/>
    </source>
</evidence>
<comment type="caution">
    <text evidence="2">The sequence shown here is derived from an EMBL/GenBank/DDBJ whole genome shotgun (WGS) entry which is preliminary data.</text>
</comment>
<proteinExistence type="predicted"/>
<evidence type="ECO:0000313" key="3">
    <source>
        <dbReference type="Proteomes" id="UP000824202"/>
    </source>
</evidence>
<dbReference type="Gene3D" id="3.10.620.30">
    <property type="match status" value="1"/>
</dbReference>
<organism evidence="2 3">
    <name type="scientific">Candidatus Odoribacter faecigallinarum</name>
    <dbReference type="NCBI Taxonomy" id="2838706"/>
    <lineage>
        <taxon>Bacteria</taxon>
        <taxon>Pseudomonadati</taxon>
        <taxon>Bacteroidota</taxon>
        <taxon>Bacteroidia</taxon>
        <taxon>Bacteroidales</taxon>
        <taxon>Odoribacteraceae</taxon>
        <taxon>Odoribacter</taxon>
    </lineage>
</organism>
<accession>A0A9D1UZE7</accession>
<sequence>MKRIGFYCSILLMLAACNGKHFISDEGYRERVETDFLQKKALFGEHAKELYAVFDKPMSQEEREALTFLYAYSTISDIAYWGGDFLLQNVRQSLLARQEMPWGGNIPEDVFRHFVLPVRGNNEALDSSRTAFYHALKERVASCATMEEAALEVNHWCHEHVIYKPTNARTTSPLATMRTGYGRCGEESIFTLAALRSVSIPARQIYTPRWAHCDDNHAWIEVWVDGEWKYLGACEPEPRLNLAWFTSPVQQAMYVVADVFGKYEGTEELVKTDRDNSIVNVTSHYTPTARTVVRVVDSMGHPVPGAKVDYRIFNYGEFYPVATLRADEQGQTALTLGKGDILVWAWANGDWGYAPFQVDEQDTLTVTLYPAEKQMQKEFEAAFVPPVLRQLPSEVSDEERAVNEKRLALEDSIRNAYIATFPTSEILAQQAKSWGIHPQTWQHLMTASRGNHAELARFMGTTPSTQREMAMELLSIVPEKDLQDTPAEVWASHLQGASPYRDNALFNEYILNPRVGNELLTAYRHSLQAYLKHAGITHAQMLIDYTRKLKDTDSLYTSRYTIPPTGVAASGVADLQSRGVFFVAACRSLGIPARLNPMTDKPEYFTEDEWRTASFTADKKTISRGSLMINYKGAPVKDPKYFLHFTVGKVEGNTIRTIDLGSNAAVDMGAGASYSQIFTRPVELEEGRYILFTGNRHSSGAIYTRLFPFEVKAGGLTTVNMEIPACPEMRQKKGQITLPASMNGLKEDQYSILAILDAGTEPTNHFLRDMGASKAEFEAIKTPLFFFFKDAANRDKFHTEDFRPFPDNLSFDVDANRQLLDRLDKELELTNPDNLPLVLVTNGKGEVIFISQGYSIGLGALLLKQVQ</sequence>
<evidence type="ECO:0000313" key="2">
    <source>
        <dbReference type="EMBL" id="HIX03227.1"/>
    </source>
</evidence>
<name>A0A9D1UZE7_9BACT</name>
<dbReference type="InterPro" id="IPR002931">
    <property type="entry name" value="Transglutaminase-like"/>
</dbReference>
<dbReference type="PROSITE" id="PS51257">
    <property type="entry name" value="PROKAR_LIPOPROTEIN"/>
    <property type="match status" value="1"/>
</dbReference>
<dbReference type="PANTHER" id="PTHR35532:SF5">
    <property type="entry name" value="CARBOHYDRATE-BINDING DOMAIN-CONTAINING PROTEIN"/>
    <property type="match status" value="1"/>
</dbReference>
<gene>
    <name evidence="2" type="ORF">H9863_03805</name>
</gene>
<dbReference type="SMART" id="SM00460">
    <property type="entry name" value="TGc"/>
    <property type="match status" value="1"/>
</dbReference>
<dbReference type="InterPro" id="IPR038765">
    <property type="entry name" value="Papain-like_cys_pep_sf"/>
</dbReference>
<dbReference type="Gene3D" id="2.60.40.1120">
    <property type="entry name" value="Carboxypeptidase-like, regulatory domain"/>
    <property type="match status" value="1"/>
</dbReference>
<feature type="domain" description="Transglutaminase-like" evidence="1">
    <location>
        <begin position="176"/>
        <end position="235"/>
    </location>
</feature>
<dbReference type="SUPFAM" id="SSF54001">
    <property type="entry name" value="Cysteine proteinases"/>
    <property type="match status" value="1"/>
</dbReference>
<protein>
    <submittedName>
        <fullName evidence="2">Transglutaminase-like domain-containing protein</fullName>
    </submittedName>
</protein>
<dbReference type="AlphaFoldDB" id="A0A9D1UZE7"/>
<dbReference type="Pfam" id="PF01841">
    <property type="entry name" value="Transglut_core"/>
    <property type="match status" value="1"/>
</dbReference>
<dbReference type="EMBL" id="DXFT01000075">
    <property type="protein sequence ID" value="HIX03227.1"/>
    <property type="molecule type" value="Genomic_DNA"/>
</dbReference>
<reference evidence="2" key="1">
    <citation type="journal article" date="2021" name="PeerJ">
        <title>Extensive microbial diversity within the chicken gut microbiome revealed by metagenomics and culture.</title>
        <authorList>
            <person name="Gilroy R."/>
            <person name="Ravi A."/>
            <person name="Getino M."/>
            <person name="Pursley I."/>
            <person name="Horton D.L."/>
            <person name="Alikhan N.F."/>
            <person name="Baker D."/>
            <person name="Gharbi K."/>
            <person name="Hall N."/>
            <person name="Watson M."/>
            <person name="Adriaenssens E.M."/>
            <person name="Foster-Nyarko E."/>
            <person name="Jarju S."/>
            <person name="Secka A."/>
            <person name="Antonio M."/>
            <person name="Oren A."/>
            <person name="Chaudhuri R.R."/>
            <person name="La Ragione R."/>
            <person name="Hildebrand F."/>
            <person name="Pallen M.J."/>
        </authorList>
    </citation>
    <scope>NUCLEOTIDE SEQUENCE</scope>
    <source>
        <strain evidence="2">23274</strain>
    </source>
</reference>
<dbReference type="Proteomes" id="UP000824202">
    <property type="component" value="Unassembled WGS sequence"/>
</dbReference>
<dbReference type="PANTHER" id="PTHR35532">
    <property type="entry name" value="SIMILAR TO POLYHYDROXYALKANOATE DEPOLYMERASE"/>
    <property type="match status" value="1"/>
</dbReference>
<reference evidence="2" key="2">
    <citation type="submission" date="2021-04" db="EMBL/GenBank/DDBJ databases">
        <authorList>
            <person name="Gilroy R."/>
        </authorList>
    </citation>
    <scope>NUCLEOTIDE SEQUENCE</scope>
    <source>
        <strain evidence="2">23274</strain>
    </source>
</reference>